<reference evidence="3 4" key="1">
    <citation type="journal article" date="2015" name="Plant Cell">
        <title>Oil accumulation by the oleaginous diatom Fistulifera solaris as revealed by the genome and transcriptome.</title>
        <authorList>
            <person name="Tanaka T."/>
            <person name="Maeda Y."/>
            <person name="Veluchamy A."/>
            <person name="Tanaka M."/>
            <person name="Abida H."/>
            <person name="Marechal E."/>
            <person name="Bowler C."/>
            <person name="Muto M."/>
            <person name="Sunaga Y."/>
            <person name="Tanaka M."/>
            <person name="Yoshino T."/>
            <person name="Taniguchi T."/>
            <person name="Fukuda Y."/>
            <person name="Nemoto M."/>
            <person name="Matsumoto M."/>
            <person name="Wong P.S."/>
            <person name="Aburatani S."/>
            <person name="Fujibuchi W."/>
        </authorList>
    </citation>
    <scope>NUCLEOTIDE SEQUENCE [LARGE SCALE GENOMIC DNA]</scope>
    <source>
        <strain evidence="3 4">JPCC DA0580</strain>
    </source>
</reference>
<dbReference type="GO" id="GO:0070370">
    <property type="term" value="P:cellular heat acclimation"/>
    <property type="evidence" value="ECO:0007669"/>
    <property type="project" value="TreeGrafter"/>
</dbReference>
<dbReference type="AlphaFoldDB" id="A0A1Z5JWP1"/>
<evidence type="ECO:0008006" key="5">
    <source>
        <dbReference type="Google" id="ProtNLM"/>
    </source>
</evidence>
<dbReference type="GO" id="GO:0005829">
    <property type="term" value="C:cytosol"/>
    <property type="evidence" value="ECO:0007669"/>
    <property type="project" value="TreeGrafter"/>
</dbReference>
<dbReference type="InterPro" id="IPR009643">
    <property type="entry name" value="HS1-bd"/>
</dbReference>
<dbReference type="Proteomes" id="UP000198406">
    <property type="component" value="Unassembled WGS sequence"/>
</dbReference>
<dbReference type="PANTHER" id="PTHR19424:SF0">
    <property type="entry name" value="HEAT SHOCK FACTOR BINDING PROTEIN 1"/>
    <property type="match status" value="1"/>
</dbReference>
<sequence length="85" mass="9397">MSTPSPSEPANKSNDLNLMVDDLLQQMQTRFDSVGRTIETRLQDMDHRMTELETSIQELMDQAGLNGTTPKSNNNNSSAKGTAKI</sequence>
<dbReference type="Gene3D" id="1.20.5.430">
    <property type="match status" value="1"/>
</dbReference>
<proteinExistence type="inferred from homology"/>
<dbReference type="OrthoDB" id="47693at2759"/>
<keyword evidence="4" id="KW-1185">Reference proteome</keyword>
<accession>A0A1Z5JWP1</accession>
<evidence type="ECO:0000313" key="3">
    <source>
        <dbReference type="EMBL" id="GAX18437.1"/>
    </source>
</evidence>
<dbReference type="Pfam" id="PF06825">
    <property type="entry name" value="HSBP1"/>
    <property type="match status" value="1"/>
</dbReference>
<feature type="compositionally biased region" description="Polar residues" evidence="2">
    <location>
        <begin position="65"/>
        <end position="85"/>
    </location>
</feature>
<dbReference type="GO" id="GO:0005634">
    <property type="term" value="C:nucleus"/>
    <property type="evidence" value="ECO:0007669"/>
    <property type="project" value="TreeGrafter"/>
</dbReference>
<name>A0A1Z5JWP1_FISSO</name>
<evidence type="ECO:0000256" key="2">
    <source>
        <dbReference type="SAM" id="MobiDB-lite"/>
    </source>
</evidence>
<gene>
    <name evidence="3" type="ORF">FisN_2Lu095</name>
</gene>
<comment type="similarity">
    <text evidence="1">Belongs to the HSBP1 family.</text>
</comment>
<dbReference type="InParanoid" id="A0A1Z5JWP1"/>
<dbReference type="GO" id="GO:0003714">
    <property type="term" value="F:transcription corepressor activity"/>
    <property type="evidence" value="ECO:0007669"/>
    <property type="project" value="InterPro"/>
</dbReference>
<evidence type="ECO:0000256" key="1">
    <source>
        <dbReference type="ARBA" id="ARBA00006349"/>
    </source>
</evidence>
<dbReference type="EMBL" id="BDSP01000130">
    <property type="protein sequence ID" value="GAX18437.1"/>
    <property type="molecule type" value="Genomic_DNA"/>
</dbReference>
<evidence type="ECO:0000313" key="4">
    <source>
        <dbReference type="Proteomes" id="UP000198406"/>
    </source>
</evidence>
<comment type="caution">
    <text evidence="3">The sequence shown here is derived from an EMBL/GenBank/DDBJ whole genome shotgun (WGS) entry which is preliminary data.</text>
</comment>
<dbReference type="PANTHER" id="PTHR19424">
    <property type="entry name" value="HEAT SHOCK FACTOR BINDING PROTEIN 1"/>
    <property type="match status" value="1"/>
</dbReference>
<organism evidence="3 4">
    <name type="scientific">Fistulifera solaris</name>
    <name type="common">Oleaginous diatom</name>
    <dbReference type="NCBI Taxonomy" id="1519565"/>
    <lineage>
        <taxon>Eukaryota</taxon>
        <taxon>Sar</taxon>
        <taxon>Stramenopiles</taxon>
        <taxon>Ochrophyta</taxon>
        <taxon>Bacillariophyta</taxon>
        <taxon>Bacillariophyceae</taxon>
        <taxon>Bacillariophycidae</taxon>
        <taxon>Naviculales</taxon>
        <taxon>Naviculaceae</taxon>
        <taxon>Fistulifera</taxon>
    </lineage>
</organism>
<protein>
    <recommendedName>
        <fullName evidence="5">Heat shock factor binding protein 1</fullName>
    </recommendedName>
</protein>
<feature type="region of interest" description="Disordered" evidence="2">
    <location>
        <begin position="64"/>
        <end position="85"/>
    </location>
</feature>